<dbReference type="SUPFAM" id="SSF55186">
    <property type="entry name" value="ThrRS/AlaRS common domain"/>
    <property type="match status" value="1"/>
</dbReference>
<feature type="binding site" evidence="11">
    <location>
        <position position="255"/>
    </location>
    <ligand>
        <name>Zn(2+)</name>
        <dbReference type="ChEBI" id="CHEBI:29105"/>
    </ligand>
</feature>
<evidence type="ECO:0000256" key="11">
    <source>
        <dbReference type="HAMAP-Rule" id="MF_00036"/>
    </source>
</evidence>
<organism evidence="13 14">
    <name type="scientific">Methyloligella halotolerans</name>
    <dbReference type="NCBI Taxonomy" id="1177755"/>
    <lineage>
        <taxon>Bacteria</taxon>
        <taxon>Pseudomonadati</taxon>
        <taxon>Pseudomonadota</taxon>
        <taxon>Alphaproteobacteria</taxon>
        <taxon>Hyphomicrobiales</taxon>
        <taxon>Hyphomicrobiaceae</taxon>
        <taxon>Methyloligella</taxon>
    </lineage>
</organism>
<evidence type="ECO:0000256" key="10">
    <source>
        <dbReference type="ARBA" id="ARBA00023146"/>
    </source>
</evidence>
<dbReference type="Gene3D" id="6.10.250.550">
    <property type="match status" value="1"/>
</dbReference>
<dbReference type="Gene3D" id="3.10.310.40">
    <property type="match status" value="1"/>
</dbReference>
<protein>
    <recommendedName>
        <fullName evidence="11">Alanine--tRNA ligase</fullName>
        <ecNumber evidence="11">6.1.1.7</ecNumber>
    </recommendedName>
    <alternativeName>
        <fullName evidence="11">Alanyl-tRNA synthetase</fullName>
        <shortName evidence="11">AlaRS</shortName>
    </alternativeName>
</protein>
<dbReference type="SUPFAM" id="SSF50447">
    <property type="entry name" value="Translation proteins"/>
    <property type="match status" value="1"/>
</dbReference>
<evidence type="ECO:0000256" key="3">
    <source>
        <dbReference type="ARBA" id="ARBA00022598"/>
    </source>
</evidence>
<dbReference type="EC" id="6.1.1.7" evidence="11"/>
<evidence type="ECO:0000313" key="13">
    <source>
        <dbReference type="EMBL" id="ODA68891.1"/>
    </source>
</evidence>
<evidence type="ECO:0000256" key="1">
    <source>
        <dbReference type="ARBA" id="ARBA00008226"/>
    </source>
</evidence>
<dbReference type="PANTHER" id="PTHR11777:SF9">
    <property type="entry name" value="ALANINE--TRNA LIGASE, CYTOPLASMIC"/>
    <property type="match status" value="1"/>
</dbReference>
<dbReference type="GO" id="GO:0045892">
    <property type="term" value="P:negative regulation of DNA-templated transcription"/>
    <property type="evidence" value="ECO:0007669"/>
    <property type="project" value="TreeGrafter"/>
</dbReference>
<keyword evidence="8 11" id="KW-0694">RNA-binding</keyword>
<dbReference type="GO" id="GO:0008270">
    <property type="term" value="F:zinc ion binding"/>
    <property type="evidence" value="ECO:0007669"/>
    <property type="project" value="UniProtKB-UniRule"/>
</dbReference>
<dbReference type="Pfam" id="PF01411">
    <property type="entry name" value="tRNA-synt_2c"/>
    <property type="match status" value="1"/>
</dbReference>
<proteinExistence type="inferred from homology"/>
<dbReference type="InterPro" id="IPR018165">
    <property type="entry name" value="Ala-tRNA-synth_IIc_core"/>
</dbReference>
<evidence type="ECO:0000256" key="9">
    <source>
        <dbReference type="ARBA" id="ARBA00022917"/>
    </source>
</evidence>
<evidence type="ECO:0000256" key="7">
    <source>
        <dbReference type="ARBA" id="ARBA00022840"/>
    </source>
</evidence>
<dbReference type="GO" id="GO:0005524">
    <property type="term" value="F:ATP binding"/>
    <property type="evidence" value="ECO:0007669"/>
    <property type="project" value="UniProtKB-UniRule"/>
</dbReference>
<evidence type="ECO:0000256" key="6">
    <source>
        <dbReference type="ARBA" id="ARBA00022833"/>
    </source>
</evidence>
<dbReference type="InterPro" id="IPR009000">
    <property type="entry name" value="Transl_B-barrel_sf"/>
</dbReference>
<evidence type="ECO:0000256" key="5">
    <source>
        <dbReference type="ARBA" id="ARBA00022741"/>
    </source>
</evidence>
<keyword evidence="10 11" id="KW-0030">Aminoacyl-tRNA synthetase</keyword>
<dbReference type="Proteomes" id="UP000095087">
    <property type="component" value="Unassembled WGS sequence"/>
</dbReference>
<keyword evidence="5 11" id="KW-0547">Nucleotide-binding</keyword>
<evidence type="ECO:0000313" key="14">
    <source>
        <dbReference type="Proteomes" id="UP000095087"/>
    </source>
</evidence>
<comment type="similarity">
    <text evidence="1 11">Belongs to the class-II aminoacyl-tRNA synthetase family.</text>
</comment>
<dbReference type="FunFam" id="2.40.30.130:FF:000001">
    <property type="entry name" value="Alanine--tRNA ligase"/>
    <property type="match status" value="1"/>
</dbReference>
<comment type="domain">
    <text evidence="11">Consists of three domains; the N-terminal catalytic domain, the editing domain and the C-terminal C-Ala domain. The editing domain removes incorrectly charged amino acids, while the C-Ala domain, along with tRNA(Ala), serves as a bridge to cooperatively bring together the editing and aminoacylation centers thus stimulating deacylation of misacylated tRNAs.</text>
</comment>
<dbReference type="Pfam" id="PF07973">
    <property type="entry name" value="tRNA_SAD"/>
    <property type="match status" value="1"/>
</dbReference>
<keyword evidence="9 11" id="KW-0648">Protein biosynthesis</keyword>
<dbReference type="STRING" id="1177755.A7A08_00725"/>
<dbReference type="FunFam" id="3.10.310.40:FF:000001">
    <property type="entry name" value="Alanine--tRNA ligase"/>
    <property type="match status" value="1"/>
</dbReference>
<reference evidence="13 14" key="1">
    <citation type="submission" date="2016-07" db="EMBL/GenBank/DDBJ databases">
        <title>Draft genome sequence of Methyloligella halotolerans C2T (VKM B-2706T=CCUG 61687T=DSM 25045T), a halotolerant polyhydroxybutyrate accumulating methylotroph.</title>
        <authorList>
            <person name="Vasilenko O.V."/>
            <person name="Doronina N.V."/>
            <person name="Poroshina M.N."/>
            <person name="Tarlachkov S.V."/>
            <person name="Trotsenko Y.A."/>
        </authorList>
    </citation>
    <scope>NUCLEOTIDE SEQUENCE [LARGE SCALE GENOMIC DNA]</scope>
    <source>
        <strain evidence="13 14">VKM B-2706</strain>
    </source>
</reference>
<dbReference type="GO" id="GO:0002161">
    <property type="term" value="F:aminoacyl-tRNA deacylase activity"/>
    <property type="evidence" value="ECO:0007669"/>
    <property type="project" value="TreeGrafter"/>
</dbReference>
<accession>A0A1E2S374</accession>
<keyword evidence="7 11" id="KW-0067">ATP-binding</keyword>
<keyword evidence="6 11" id="KW-0862">Zinc</keyword>
<dbReference type="SMART" id="SM00863">
    <property type="entry name" value="tRNA_SAD"/>
    <property type="match status" value="1"/>
</dbReference>
<evidence type="ECO:0000256" key="8">
    <source>
        <dbReference type="ARBA" id="ARBA00022884"/>
    </source>
</evidence>
<keyword evidence="14" id="KW-1185">Reference proteome</keyword>
<dbReference type="InterPro" id="IPR012947">
    <property type="entry name" value="tRNA_SAD"/>
</dbReference>
<dbReference type="GO" id="GO:0006419">
    <property type="term" value="P:alanyl-tRNA aminoacylation"/>
    <property type="evidence" value="ECO:0007669"/>
    <property type="project" value="UniProtKB-UniRule"/>
</dbReference>
<dbReference type="Pfam" id="PF02272">
    <property type="entry name" value="DHHA1"/>
    <property type="match status" value="1"/>
</dbReference>
<dbReference type="AlphaFoldDB" id="A0A1E2S374"/>
<keyword evidence="4 11" id="KW-0479">Metal-binding</keyword>
<dbReference type="FunFam" id="3.30.980.10:FF:000004">
    <property type="entry name" value="Alanine--tRNA ligase, cytoplasmic"/>
    <property type="match status" value="1"/>
</dbReference>
<dbReference type="Gene3D" id="2.40.30.130">
    <property type="match status" value="1"/>
</dbReference>
<dbReference type="Gene3D" id="3.30.54.20">
    <property type="match status" value="1"/>
</dbReference>
<dbReference type="InterPro" id="IPR018164">
    <property type="entry name" value="Ala-tRNA-synth_IIc_N"/>
</dbReference>
<keyword evidence="11" id="KW-0963">Cytoplasm</keyword>
<dbReference type="FunFam" id="3.30.54.20:FF:000001">
    <property type="entry name" value="Alanine--tRNA ligase"/>
    <property type="match status" value="1"/>
</dbReference>
<sequence length="479" mass="50241">MERQREEARKSWSGSGESATETLWFELAEEFGATEFLGYENEAASGEIVGLIKDGQRVEALEQGDRGAVILNQTPFYAESGGQVGDRGSIHAAGTLFEVDDTQKKLGRLFVHQGTLEKGGLKVGDTVELEVDHGFRAGSRAHHSATHLLHEALRRVLGTHVAQKGSLVEPGRLRFDFSHTKPMTHEQIEEVETLANRMILQNSAVETHLMSPDEAIEKGALALFGEKYGDEVRVVSMGTIDDSEKAGHAYSIELCGGTHVGRTGEIGIMKIVGETAVGSGTRRIEALTGEAARTYLNAQADKVREASELLKVGPDDVITRLAALVDERRKLERQLAEAKRELALGGGGAQAGGDADAIQDLGKVKLLARTAQGVPAKDLRGLVDEGKKRIGSGVVAIVGVSEDGKASLVVGVTDDLTGEYNAVDLAKAGATVLGGKGGGGRPDMAQAGGADGAKADEALAAIAAQLSGSAAPNLAETTA</sequence>
<comment type="cofactor">
    <cofactor evidence="11">
        <name>Zn(2+)</name>
        <dbReference type="ChEBI" id="CHEBI:29105"/>
    </cofactor>
    <text evidence="11">Binds 1 zinc ion per subunit.</text>
</comment>
<feature type="domain" description="Alanyl-transfer RNA synthetases family profile" evidence="12">
    <location>
        <begin position="1"/>
        <end position="298"/>
    </location>
</feature>
<dbReference type="PROSITE" id="PS50860">
    <property type="entry name" value="AA_TRNA_LIGASE_II_ALA"/>
    <property type="match status" value="1"/>
</dbReference>
<dbReference type="InterPro" id="IPR018163">
    <property type="entry name" value="Thr/Ala-tRNA-synth_IIc_edit"/>
</dbReference>
<dbReference type="InterPro" id="IPR050058">
    <property type="entry name" value="Ala-tRNA_ligase"/>
</dbReference>
<dbReference type="InterPro" id="IPR023033">
    <property type="entry name" value="Ala_tRNA_ligase_euk/bac"/>
</dbReference>
<name>A0A1E2S374_9HYPH</name>
<dbReference type="HAMAP" id="MF_00036_B">
    <property type="entry name" value="Ala_tRNA_synth_B"/>
    <property type="match status" value="1"/>
</dbReference>
<comment type="subcellular location">
    <subcellularLocation>
        <location evidence="11">Cytoplasm</location>
    </subcellularLocation>
</comment>
<dbReference type="PATRIC" id="fig|1177755.3.peg.725"/>
<dbReference type="GO" id="GO:0005829">
    <property type="term" value="C:cytosol"/>
    <property type="evidence" value="ECO:0007669"/>
    <property type="project" value="TreeGrafter"/>
</dbReference>
<feature type="binding site" evidence="11">
    <location>
        <position position="143"/>
    </location>
    <ligand>
        <name>Zn(2+)</name>
        <dbReference type="ChEBI" id="CHEBI:29105"/>
    </ligand>
</feature>
<dbReference type="Gene3D" id="3.30.980.10">
    <property type="entry name" value="Threonyl-trna Synthetase, Chain A, domain 2"/>
    <property type="match status" value="1"/>
</dbReference>
<dbReference type="PANTHER" id="PTHR11777">
    <property type="entry name" value="ALANYL-TRNA SYNTHETASE"/>
    <property type="match status" value="1"/>
</dbReference>
<feature type="binding site" evidence="11">
    <location>
        <position position="147"/>
    </location>
    <ligand>
        <name>Zn(2+)</name>
        <dbReference type="ChEBI" id="CHEBI:29105"/>
    </ligand>
</feature>
<evidence type="ECO:0000256" key="4">
    <source>
        <dbReference type="ARBA" id="ARBA00022723"/>
    </source>
</evidence>
<dbReference type="GO" id="GO:0000049">
    <property type="term" value="F:tRNA binding"/>
    <property type="evidence" value="ECO:0007669"/>
    <property type="project" value="UniProtKB-KW"/>
</dbReference>
<feature type="binding site" evidence="11">
    <location>
        <position position="259"/>
    </location>
    <ligand>
        <name>Zn(2+)</name>
        <dbReference type="ChEBI" id="CHEBI:29105"/>
    </ligand>
</feature>
<dbReference type="EMBL" id="MASI01000001">
    <property type="protein sequence ID" value="ODA68891.1"/>
    <property type="molecule type" value="Genomic_DNA"/>
</dbReference>
<dbReference type="InterPro" id="IPR003156">
    <property type="entry name" value="DHHA1_dom"/>
</dbReference>
<gene>
    <name evidence="11" type="primary">alaS</name>
    <name evidence="13" type="ORF">A7A08_00725</name>
</gene>
<comment type="catalytic activity">
    <reaction evidence="11">
        <text>tRNA(Ala) + L-alanine + ATP = L-alanyl-tRNA(Ala) + AMP + diphosphate</text>
        <dbReference type="Rhea" id="RHEA:12540"/>
        <dbReference type="Rhea" id="RHEA-COMP:9657"/>
        <dbReference type="Rhea" id="RHEA-COMP:9923"/>
        <dbReference type="ChEBI" id="CHEBI:30616"/>
        <dbReference type="ChEBI" id="CHEBI:33019"/>
        <dbReference type="ChEBI" id="CHEBI:57972"/>
        <dbReference type="ChEBI" id="CHEBI:78442"/>
        <dbReference type="ChEBI" id="CHEBI:78497"/>
        <dbReference type="ChEBI" id="CHEBI:456215"/>
        <dbReference type="EC" id="6.1.1.7"/>
    </reaction>
</comment>
<keyword evidence="3 11" id="KW-0436">Ligase</keyword>
<evidence type="ECO:0000259" key="12">
    <source>
        <dbReference type="PROSITE" id="PS50860"/>
    </source>
</evidence>
<dbReference type="GO" id="GO:0004813">
    <property type="term" value="F:alanine-tRNA ligase activity"/>
    <property type="evidence" value="ECO:0007669"/>
    <property type="project" value="UniProtKB-UniRule"/>
</dbReference>
<evidence type="ECO:0000256" key="2">
    <source>
        <dbReference type="ARBA" id="ARBA00022555"/>
    </source>
</evidence>
<keyword evidence="2 11" id="KW-0820">tRNA-binding</keyword>
<comment type="caution">
    <text evidence="13">The sequence shown here is derived from an EMBL/GenBank/DDBJ whole genome shotgun (WGS) entry which is preliminary data.</text>
</comment>
<comment type="function">
    <text evidence="11">Catalyzes the attachment of alanine to tRNA(Ala) in a two-step reaction: alanine is first activated by ATP to form Ala-AMP and then transferred to the acceptor end of tRNA(Ala). Also edits incorrectly charged Ser-tRNA(Ala) and Gly-tRNA(Ala) via its editing domain.</text>
</comment>